<dbReference type="Pfam" id="PF13412">
    <property type="entry name" value="HTH_24"/>
    <property type="match status" value="1"/>
</dbReference>
<dbReference type="EMBL" id="JBHTCJ010000012">
    <property type="protein sequence ID" value="MFC7343900.1"/>
    <property type="molecule type" value="Genomic_DNA"/>
</dbReference>
<dbReference type="PRINTS" id="PR00033">
    <property type="entry name" value="HTHASNC"/>
</dbReference>
<dbReference type="Pfam" id="PF13404">
    <property type="entry name" value="HTH_AsnC-type"/>
    <property type="match status" value="1"/>
</dbReference>
<dbReference type="Gene3D" id="3.30.70.920">
    <property type="match status" value="1"/>
</dbReference>
<dbReference type="SMART" id="SM00344">
    <property type="entry name" value="HTH_ASNC"/>
    <property type="match status" value="2"/>
</dbReference>
<dbReference type="Pfam" id="PF01037">
    <property type="entry name" value="AsnC_trans_reg"/>
    <property type="match status" value="1"/>
</dbReference>
<dbReference type="InterPro" id="IPR011008">
    <property type="entry name" value="Dimeric_a/b-barrel"/>
</dbReference>
<keyword evidence="1" id="KW-0805">Transcription regulation</keyword>
<dbReference type="InterPro" id="IPR036390">
    <property type="entry name" value="WH_DNA-bd_sf"/>
</dbReference>
<dbReference type="SUPFAM" id="SSF46785">
    <property type="entry name" value="Winged helix' DNA-binding domain"/>
    <property type="match status" value="2"/>
</dbReference>
<accession>A0ABW2LQK3</accession>
<sequence>MGAELARQVAVRFDELDRRIVGALQVDGRASWHRIAHVLGEQERTVTRRGTQLIRSGLVRITGLTLRAEGVIVGLRCAPGQARLAGGALARRDDAMFTHVLTGSTDCIAEISCPSEHLASLVMDELPATPGMVESFTQPVLRYIRTAHEWHPGLITDDERAALEESAPLPRQRHFGDTEDLPKQDKLLVAALAEDARRTYEELARLTGLSEATVRRHLDRLRRDGRVLIRAVVEPAQVGLPIEAMLWVRTSPADVDDAAEGLRESPYVRYASRLCGDWQFLINATLPTPKALDDFVSRAPWAKRVQHVETSMVLCTLKRSGVLAPPSSGR</sequence>
<keyword evidence="2" id="KW-0238">DNA-binding</keyword>
<organism evidence="5 6">
    <name type="scientific">Saccharopolyspora griseoalba</name>
    <dbReference type="NCBI Taxonomy" id="1431848"/>
    <lineage>
        <taxon>Bacteria</taxon>
        <taxon>Bacillati</taxon>
        <taxon>Actinomycetota</taxon>
        <taxon>Actinomycetes</taxon>
        <taxon>Pseudonocardiales</taxon>
        <taxon>Pseudonocardiaceae</taxon>
        <taxon>Saccharopolyspora</taxon>
    </lineage>
</organism>
<dbReference type="PROSITE" id="PS50956">
    <property type="entry name" value="HTH_ASNC_2"/>
    <property type="match status" value="1"/>
</dbReference>
<dbReference type="RefSeq" id="WP_380671253.1">
    <property type="nucleotide sequence ID" value="NZ_JBHTCJ010000012.1"/>
</dbReference>
<keyword evidence="6" id="KW-1185">Reference proteome</keyword>
<dbReference type="InterPro" id="IPR019887">
    <property type="entry name" value="Tscrpt_reg_AsnC/Lrp_C"/>
</dbReference>
<protein>
    <submittedName>
        <fullName evidence="5">Lrp/AsnC family transcriptional regulator</fullName>
    </submittedName>
</protein>
<gene>
    <name evidence="5" type="ORF">ACFQRI_21045</name>
</gene>
<name>A0ABW2LQK3_9PSEU</name>
<evidence type="ECO:0000313" key="6">
    <source>
        <dbReference type="Proteomes" id="UP001596504"/>
    </source>
</evidence>
<evidence type="ECO:0000256" key="1">
    <source>
        <dbReference type="ARBA" id="ARBA00023015"/>
    </source>
</evidence>
<dbReference type="Gene3D" id="1.10.10.10">
    <property type="entry name" value="Winged helix-like DNA-binding domain superfamily/Winged helix DNA-binding domain"/>
    <property type="match status" value="2"/>
</dbReference>
<dbReference type="PANTHER" id="PTHR30154:SF34">
    <property type="entry name" value="TRANSCRIPTIONAL REGULATOR AZLB"/>
    <property type="match status" value="1"/>
</dbReference>
<proteinExistence type="predicted"/>
<comment type="caution">
    <text evidence="5">The sequence shown here is derived from an EMBL/GenBank/DDBJ whole genome shotgun (WGS) entry which is preliminary data.</text>
</comment>
<feature type="domain" description="HTH asnC-type" evidence="4">
    <location>
        <begin position="185"/>
        <end position="241"/>
    </location>
</feature>
<reference evidence="6" key="1">
    <citation type="journal article" date="2019" name="Int. J. Syst. Evol. Microbiol.">
        <title>The Global Catalogue of Microorganisms (GCM) 10K type strain sequencing project: providing services to taxonomists for standard genome sequencing and annotation.</title>
        <authorList>
            <consortium name="The Broad Institute Genomics Platform"/>
            <consortium name="The Broad Institute Genome Sequencing Center for Infectious Disease"/>
            <person name="Wu L."/>
            <person name="Ma J."/>
        </authorList>
    </citation>
    <scope>NUCLEOTIDE SEQUENCE [LARGE SCALE GENOMIC DNA]</scope>
    <source>
        <strain evidence="6">WLHS5</strain>
    </source>
</reference>
<dbReference type="InterPro" id="IPR019888">
    <property type="entry name" value="Tscrpt_reg_AsnC-like"/>
</dbReference>
<evidence type="ECO:0000256" key="3">
    <source>
        <dbReference type="ARBA" id="ARBA00023163"/>
    </source>
</evidence>
<keyword evidence="3" id="KW-0804">Transcription</keyword>
<evidence type="ECO:0000259" key="4">
    <source>
        <dbReference type="PROSITE" id="PS50956"/>
    </source>
</evidence>
<dbReference type="InterPro" id="IPR000485">
    <property type="entry name" value="AsnC-type_HTH_dom"/>
</dbReference>
<evidence type="ECO:0000313" key="5">
    <source>
        <dbReference type="EMBL" id="MFC7343900.1"/>
    </source>
</evidence>
<evidence type="ECO:0000256" key="2">
    <source>
        <dbReference type="ARBA" id="ARBA00023125"/>
    </source>
</evidence>
<dbReference type="Proteomes" id="UP001596504">
    <property type="component" value="Unassembled WGS sequence"/>
</dbReference>
<dbReference type="InterPro" id="IPR036388">
    <property type="entry name" value="WH-like_DNA-bd_sf"/>
</dbReference>
<dbReference type="SUPFAM" id="SSF54909">
    <property type="entry name" value="Dimeric alpha+beta barrel"/>
    <property type="match status" value="1"/>
</dbReference>
<dbReference type="PANTHER" id="PTHR30154">
    <property type="entry name" value="LEUCINE-RESPONSIVE REGULATORY PROTEIN"/>
    <property type="match status" value="1"/>
</dbReference>